<dbReference type="AlphaFoldDB" id="A0A2W5DGZ7"/>
<evidence type="ECO:0000259" key="1">
    <source>
        <dbReference type="SMART" id="SM00953"/>
    </source>
</evidence>
<dbReference type="Proteomes" id="UP000249633">
    <property type="component" value="Unassembled WGS sequence"/>
</dbReference>
<reference evidence="2 3" key="1">
    <citation type="submission" date="2017-08" db="EMBL/GenBank/DDBJ databases">
        <title>Infants hospitalized years apart are colonized by the same room-sourced microbial strains.</title>
        <authorList>
            <person name="Brooks B."/>
            <person name="Olm M.R."/>
            <person name="Firek B.A."/>
            <person name="Baker R."/>
            <person name="Thomas B.C."/>
            <person name="Morowitz M.J."/>
            <person name="Banfield J.F."/>
        </authorList>
    </citation>
    <scope>NUCLEOTIDE SEQUENCE [LARGE SCALE GENOMIC DNA]</scope>
    <source>
        <strain evidence="2">S2_012_000_R2_81</strain>
    </source>
</reference>
<sequence>MSVPTPCDLRAPDLSEDFELRELTHEDVGEWYHVYCTRSHPSTRADTFAEGWGDTRFAPIATEAGTPVHTYYVASTPEAAYMESVLHDVPLAPPGMFEVASLSHYHLVRLRLPASLQYVSFHTPFLPRLAITRAQLIDSLAACYGQTRAWSQAAYLQRANAQAVGYGSKRDDAARCLMLFKQRLPDSPFEILGEEPLAVGRRRAELLALVRSLKLHEV</sequence>
<gene>
    <name evidence="2" type="ORF">DI603_17665</name>
</gene>
<dbReference type="SMART" id="SM00953">
    <property type="entry name" value="RES"/>
    <property type="match status" value="1"/>
</dbReference>
<feature type="domain" description="RES" evidence="1">
    <location>
        <begin position="48"/>
        <end position="195"/>
    </location>
</feature>
<dbReference type="InterPro" id="IPR014914">
    <property type="entry name" value="RES_dom"/>
</dbReference>
<evidence type="ECO:0000313" key="3">
    <source>
        <dbReference type="Proteomes" id="UP000249633"/>
    </source>
</evidence>
<accession>A0A2W5DGZ7</accession>
<proteinExistence type="predicted"/>
<organism evidence="2 3">
    <name type="scientific">Roseateles depolymerans</name>
    <dbReference type="NCBI Taxonomy" id="76731"/>
    <lineage>
        <taxon>Bacteria</taxon>
        <taxon>Pseudomonadati</taxon>
        <taxon>Pseudomonadota</taxon>
        <taxon>Betaproteobacteria</taxon>
        <taxon>Burkholderiales</taxon>
        <taxon>Sphaerotilaceae</taxon>
        <taxon>Roseateles</taxon>
    </lineage>
</organism>
<comment type="caution">
    <text evidence="2">The sequence shown here is derived from an EMBL/GenBank/DDBJ whole genome shotgun (WGS) entry which is preliminary data.</text>
</comment>
<dbReference type="Pfam" id="PF08808">
    <property type="entry name" value="RES"/>
    <property type="match status" value="1"/>
</dbReference>
<evidence type="ECO:0000313" key="2">
    <source>
        <dbReference type="EMBL" id="PZP29044.1"/>
    </source>
</evidence>
<dbReference type="EMBL" id="QFOD01000019">
    <property type="protein sequence ID" value="PZP29044.1"/>
    <property type="molecule type" value="Genomic_DNA"/>
</dbReference>
<name>A0A2W5DGZ7_9BURK</name>
<protein>
    <recommendedName>
        <fullName evidence="1">RES domain-containing protein</fullName>
    </recommendedName>
</protein>